<dbReference type="EMBL" id="JAZGSY010000658">
    <property type="protein sequence ID" value="KAL1835452.1"/>
    <property type="molecule type" value="Genomic_DNA"/>
</dbReference>
<comment type="caution">
    <text evidence="2">The sequence shown here is derived from an EMBL/GenBank/DDBJ whole genome shotgun (WGS) entry which is preliminary data.</text>
</comment>
<keyword evidence="3" id="KW-1185">Reference proteome</keyword>
<name>A0ABR3V103_HUMIN</name>
<proteinExistence type="predicted"/>
<feature type="region of interest" description="Disordered" evidence="1">
    <location>
        <begin position="24"/>
        <end position="47"/>
    </location>
</feature>
<reference evidence="2 3" key="1">
    <citation type="journal article" date="2024" name="Commun. Biol.">
        <title>Comparative genomic analysis of thermophilic fungi reveals convergent evolutionary adaptations and gene losses.</title>
        <authorList>
            <person name="Steindorff A.S."/>
            <person name="Aguilar-Pontes M.V."/>
            <person name="Robinson A.J."/>
            <person name="Andreopoulos B."/>
            <person name="LaButti K."/>
            <person name="Kuo A."/>
            <person name="Mondo S."/>
            <person name="Riley R."/>
            <person name="Otillar R."/>
            <person name="Haridas S."/>
            <person name="Lipzen A."/>
            <person name="Grimwood J."/>
            <person name="Schmutz J."/>
            <person name="Clum A."/>
            <person name="Reid I.D."/>
            <person name="Moisan M.C."/>
            <person name="Butler G."/>
            <person name="Nguyen T.T.M."/>
            <person name="Dewar K."/>
            <person name="Conant G."/>
            <person name="Drula E."/>
            <person name="Henrissat B."/>
            <person name="Hansel C."/>
            <person name="Singer S."/>
            <person name="Hutchinson M.I."/>
            <person name="de Vries R.P."/>
            <person name="Natvig D.O."/>
            <person name="Powell A.J."/>
            <person name="Tsang A."/>
            <person name="Grigoriev I.V."/>
        </authorList>
    </citation>
    <scope>NUCLEOTIDE SEQUENCE [LARGE SCALE GENOMIC DNA]</scope>
    <source>
        <strain evidence="2 3">CBS 620.91</strain>
    </source>
</reference>
<organism evidence="2 3">
    <name type="scientific">Humicola insolens</name>
    <name type="common">Soft-rot fungus</name>
    <dbReference type="NCBI Taxonomy" id="85995"/>
    <lineage>
        <taxon>Eukaryota</taxon>
        <taxon>Fungi</taxon>
        <taxon>Dikarya</taxon>
        <taxon>Ascomycota</taxon>
        <taxon>Pezizomycotina</taxon>
        <taxon>Sordariomycetes</taxon>
        <taxon>Sordariomycetidae</taxon>
        <taxon>Sordariales</taxon>
        <taxon>Chaetomiaceae</taxon>
        <taxon>Mycothermus</taxon>
    </lineage>
</organism>
<gene>
    <name evidence="2" type="ORF">VTJ49DRAFT_6700</name>
</gene>
<dbReference type="Proteomes" id="UP001583172">
    <property type="component" value="Unassembled WGS sequence"/>
</dbReference>
<evidence type="ECO:0000313" key="2">
    <source>
        <dbReference type="EMBL" id="KAL1835452.1"/>
    </source>
</evidence>
<accession>A0ABR3V103</accession>
<evidence type="ECO:0000256" key="1">
    <source>
        <dbReference type="SAM" id="MobiDB-lite"/>
    </source>
</evidence>
<sequence>MDAAPSGHHSMLTLLLACLRSPPRPDAGRAASRERCSGGKSHNNSTSCYYDWDCFVP</sequence>
<protein>
    <submittedName>
        <fullName evidence="2">Uncharacterized protein</fullName>
    </submittedName>
</protein>
<evidence type="ECO:0000313" key="3">
    <source>
        <dbReference type="Proteomes" id="UP001583172"/>
    </source>
</evidence>